<comment type="cofactor">
    <cofactor evidence="1 8">
        <name>FAD</name>
        <dbReference type="ChEBI" id="CHEBI:57692"/>
    </cofactor>
</comment>
<feature type="transmembrane region" description="Helical" evidence="8">
    <location>
        <begin position="714"/>
        <end position="736"/>
    </location>
</feature>
<dbReference type="EMBL" id="JALLAZ020001313">
    <property type="protein sequence ID" value="KAL3777110.1"/>
    <property type="molecule type" value="Genomic_DNA"/>
</dbReference>
<dbReference type="InterPro" id="IPR036774">
    <property type="entry name" value="ERV/ALR_sulphydryl_oxid_sf"/>
</dbReference>
<keyword evidence="8" id="KW-1133">Transmembrane helix</keyword>
<dbReference type="PROSITE" id="PS51352">
    <property type="entry name" value="THIOREDOXIN_2"/>
    <property type="match status" value="1"/>
</dbReference>
<gene>
    <name evidence="12" type="ORF">ACHAW5_003563</name>
</gene>
<keyword evidence="3" id="KW-0732">Signal</keyword>
<evidence type="ECO:0000256" key="9">
    <source>
        <dbReference type="SAM" id="MobiDB-lite"/>
    </source>
</evidence>
<feature type="domain" description="ERV/ALR sulfhydryl oxidase" evidence="10">
    <location>
        <begin position="491"/>
        <end position="622"/>
    </location>
</feature>
<organism evidence="12 13">
    <name type="scientific">Stephanodiscus triporus</name>
    <dbReference type="NCBI Taxonomy" id="2934178"/>
    <lineage>
        <taxon>Eukaryota</taxon>
        <taxon>Sar</taxon>
        <taxon>Stramenopiles</taxon>
        <taxon>Ochrophyta</taxon>
        <taxon>Bacillariophyta</taxon>
        <taxon>Coscinodiscophyceae</taxon>
        <taxon>Thalassiosirophycidae</taxon>
        <taxon>Stephanodiscales</taxon>
        <taxon>Stephanodiscaceae</taxon>
        <taxon>Stephanodiscus</taxon>
    </lineage>
</organism>
<dbReference type="Pfam" id="PF00085">
    <property type="entry name" value="Thioredoxin"/>
    <property type="match status" value="1"/>
</dbReference>
<dbReference type="InterPro" id="IPR017937">
    <property type="entry name" value="Thioredoxin_CS"/>
</dbReference>
<dbReference type="GO" id="GO:0016972">
    <property type="term" value="F:thiol oxidase activity"/>
    <property type="evidence" value="ECO:0007669"/>
    <property type="project" value="UniProtKB-EC"/>
</dbReference>
<dbReference type="Gene3D" id="3.40.30.10">
    <property type="entry name" value="Glutaredoxin"/>
    <property type="match status" value="1"/>
</dbReference>
<dbReference type="InterPro" id="IPR039798">
    <property type="entry name" value="Sulfhydryl_oxidase"/>
</dbReference>
<dbReference type="PROSITE" id="PS00194">
    <property type="entry name" value="THIOREDOXIN_1"/>
    <property type="match status" value="1"/>
</dbReference>
<protein>
    <recommendedName>
        <fullName evidence="8">Sulfhydryl oxidase</fullName>
        <ecNumber evidence="8">1.8.3.2</ecNumber>
    </recommendedName>
</protein>
<dbReference type="Pfam" id="PF04777">
    <property type="entry name" value="Evr1_Alr"/>
    <property type="match status" value="1"/>
</dbReference>
<dbReference type="PANTHER" id="PTHR22897">
    <property type="entry name" value="QUIESCIN Q6-RELATED SULFHYDRYL OXIDASE"/>
    <property type="match status" value="1"/>
</dbReference>
<keyword evidence="7" id="KW-0325">Glycoprotein</keyword>
<sequence>MTMSSDSDAIATAEGLASTKEVAPSNSGALAGEAVAPGHDHEHEHEAAMTRDEGVPTDVIAGDNTAGGGEAGTMTADVDRVHNDEQGGSFLNGTVDDPTYPPSKALSLEDFFNPRNLTLDELEMVLYEWEEEGTSVKEYIDMRVINRLRMGEHDDDWTEEEEEEEEEPKGWMSRLKKWATRDDRSNTTVDGDAADEDSKTKDEFKRGPTKYLNLTDDAAHVVEFYAPWCPHCQNYKWEYIELAAEVQRRSISPVEFHAVSCDLHHAICATYEIGGFPAILGWRQGESKANAGLMLNSKWKVNADMVAEMLGLDLAHEAVEIYEWDLDDETQSTHDLRMIEQAHKAATLKTSWHEHAPHTRNDRYHNAALSLAFAVKSQSFQTLTDDGKMDPKRKRALVDFLNLLDWASPQSWEFRKGFVKELQSKVDADKVTDRGDMESLIDADMDRHRSSGSKDLWGVVDVRDSGWTGMIFGQKQEELAKDDKRWTKACTHSQPAKGFTCGLWNLFHILTIGSSKQEHELYGFHRGYFVSPHHVAETIRNFVAYFLSCDVCRDHFLQMYDDCGHDHCNRLKSEVSMGTADGSDPASMELALWLWEVHNSVNERLMKEAAQRQNREVTHEETLASKFPTKKLCSDCWLDANMTKWDNVIVFRFLDDWFWPNYESSDEQFKAVFAGTAEFEESLQVDLDVRVGGSFSGLAVKTSSFASSRLDMGFASPLFCYLLLLLFVACVTQEIFREKRKRSTKDWGKKNP</sequence>
<comment type="caution">
    <text evidence="12">The sequence shown here is derived from an EMBL/GenBank/DDBJ whole genome shotgun (WGS) entry which is preliminary data.</text>
</comment>
<comment type="catalytic activity">
    <reaction evidence="8">
        <text>2 R'C(R)SH + O2 = R'C(R)S-S(R)CR' + H2O2</text>
        <dbReference type="Rhea" id="RHEA:17357"/>
        <dbReference type="ChEBI" id="CHEBI:15379"/>
        <dbReference type="ChEBI" id="CHEBI:16240"/>
        <dbReference type="ChEBI" id="CHEBI:16520"/>
        <dbReference type="ChEBI" id="CHEBI:17412"/>
        <dbReference type="EC" id="1.8.3.2"/>
    </reaction>
</comment>
<reference evidence="12 13" key="1">
    <citation type="submission" date="2024-10" db="EMBL/GenBank/DDBJ databases">
        <title>Updated reference genomes for cyclostephanoid diatoms.</title>
        <authorList>
            <person name="Roberts W.R."/>
            <person name="Alverson A.J."/>
        </authorList>
    </citation>
    <scope>NUCLEOTIDE SEQUENCE [LARGE SCALE GENOMIC DNA]</scope>
    <source>
        <strain evidence="12 13">AJA276-08</strain>
    </source>
</reference>
<evidence type="ECO:0000256" key="5">
    <source>
        <dbReference type="ARBA" id="ARBA00023002"/>
    </source>
</evidence>
<keyword evidence="8" id="KW-0812">Transmembrane</keyword>
<keyword evidence="6" id="KW-1015">Disulfide bond</keyword>
<evidence type="ECO:0000256" key="6">
    <source>
        <dbReference type="ARBA" id="ARBA00023157"/>
    </source>
</evidence>
<evidence type="ECO:0000313" key="12">
    <source>
        <dbReference type="EMBL" id="KAL3777110.1"/>
    </source>
</evidence>
<dbReference type="InterPro" id="IPR013766">
    <property type="entry name" value="Thioredoxin_domain"/>
</dbReference>
<keyword evidence="5 8" id="KW-0560">Oxidoreductase</keyword>
<feature type="region of interest" description="Disordered" evidence="9">
    <location>
        <begin position="182"/>
        <end position="202"/>
    </location>
</feature>
<evidence type="ECO:0000256" key="2">
    <source>
        <dbReference type="ARBA" id="ARBA00022630"/>
    </source>
</evidence>
<keyword evidence="8" id="KW-0472">Membrane</keyword>
<feature type="domain" description="Thioredoxin" evidence="11">
    <location>
        <begin position="175"/>
        <end position="315"/>
    </location>
</feature>
<evidence type="ECO:0000259" key="10">
    <source>
        <dbReference type="PROSITE" id="PS51324"/>
    </source>
</evidence>
<evidence type="ECO:0000256" key="7">
    <source>
        <dbReference type="ARBA" id="ARBA00023180"/>
    </source>
</evidence>
<feature type="region of interest" description="Disordered" evidence="9">
    <location>
        <begin position="1"/>
        <end position="44"/>
    </location>
</feature>
<dbReference type="AlphaFoldDB" id="A0ABD3NM87"/>
<evidence type="ECO:0000313" key="13">
    <source>
        <dbReference type="Proteomes" id="UP001530315"/>
    </source>
</evidence>
<keyword evidence="13" id="KW-1185">Reference proteome</keyword>
<dbReference type="SUPFAM" id="SSF52833">
    <property type="entry name" value="Thioredoxin-like"/>
    <property type="match status" value="1"/>
</dbReference>
<proteinExistence type="predicted"/>
<keyword evidence="4 8" id="KW-0274">FAD</keyword>
<name>A0ABD3NM87_9STRA</name>
<dbReference type="PROSITE" id="PS51324">
    <property type="entry name" value="ERV_ALR"/>
    <property type="match status" value="1"/>
</dbReference>
<evidence type="ECO:0000256" key="3">
    <source>
        <dbReference type="ARBA" id="ARBA00022729"/>
    </source>
</evidence>
<keyword evidence="2 8" id="KW-0285">Flavoprotein</keyword>
<accession>A0ABD3NM87</accession>
<dbReference type="EC" id="1.8.3.2" evidence="8"/>
<evidence type="ECO:0000256" key="1">
    <source>
        <dbReference type="ARBA" id="ARBA00001974"/>
    </source>
</evidence>
<dbReference type="CDD" id="cd02961">
    <property type="entry name" value="PDI_a_family"/>
    <property type="match status" value="1"/>
</dbReference>
<dbReference type="SUPFAM" id="SSF69000">
    <property type="entry name" value="FAD-dependent thiol oxidase"/>
    <property type="match status" value="1"/>
</dbReference>
<dbReference type="Gene3D" id="1.20.120.310">
    <property type="entry name" value="ERV/ALR sulfhydryl oxidase domain"/>
    <property type="match status" value="1"/>
</dbReference>
<evidence type="ECO:0000256" key="4">
    <source>
        <dbReference type="ARBA" id="ARBA00022827"/>
    </source>
</evidence>
<evidence type="ECO:0000259" key="11">
    <source>
        <dbReference type="PROSITE" id="PS51352"/>
    </source>
</evidence>
<dbReference type="InterPro" id="IPR036249">
    <property type="entry name" value="Thioredoxin-like_sf"/>
</dbReference>
<dbReference type="InterPro" id="IPR017905">
    <property type="entry name" value="ERV/ALR_sulphydryl_oxidase"/>
</dbReference>
<dbReference type="Proteomes" id="UP001530315">
    <property type="component" value="Unassembled WGS sequence"/>
</dbReference>
<dbReference type="PANTHER" id="PTHR22897:SF8">
    <property type="entry name" value="SULFHYDRYL OXIDASE"/>
    <property type="match status" value="1"/>
</dbReference>
<evidence type="ECO:0000256" key="8">
    <source>
        <dbReference type="RuleBase" id="RU371123"/>
    </source>
</evidence>